<dbReference type="PANTHER" id="PTHR43791">
    <property type="entry name" value="PERMEASE-RELATED"/>
    <property type="match status" value="1"/>
</dbReference>
<evidence type="ECO:0000313" key="9">
    <source>
        <dbReference type="Proteomes" id="UP000184330"/>
    </source>
</evidence>
<protein>
    <submittedName>
        <fullName evidence="8">Related to DAL5-Allantoate and ureidosuccinate permease</fullName>
    </submittedName>
</protein>
<feature type="transmembrane region" description="Helical" evidence="7">
    <location>
        <begin position="172"/>
        <end position="192"/>
    </location>
</feature>
<dbReference type="PANTHER" id="PTHR43791:SF70">
    <property type="entry name" value="MAJOR FACILITATOR SUPERFAMILY (MFS) PROFILE DOMAIN-CONTAINING PROTEIN"/>
    <property type="match status" value="1"/>
</dbReference>
<evidence type="ECO:0000256" key="7">
    <source>
        <dbReference type="SAM" id="Phobius"/>
    </source>
</evidence>
<dbReference type="EMBL" id="FJOG01000034">
    <property type="protein sequence ID" value="CZR66013.1"/>
    <property type="molecule type" value="Genomic_DNA"/>
</dbReference>
<dbReference type="Gene3D" id="1.20.1250.20">
    <property type="entry name" value="MFS general substrate transporter like domains"/>
    <property type="match status" value="1"/>
</dbReference>
<evidence type="ECO:0000256" key="1">
    <source>
        <dbReference type="ARBA" id="ARBA00004141"/>
    </source>
</evidence>
<proteinExistence type="predicted"/>
<keyword evidence="5 7" id="KW-0472">Membrane</keyword>
<reference evidence="8 9" key="1">
    <citation type="submission" date="2016-03" db="EMBL/GenBank/DDBJ databases">
        <authorList>
            <person name="Ploux O."/>
        </authorList>
    </citation>
    <scope>NUCLEOTIDE SEQUENCE [LARGE SCALE GENOMIC DNA]</scope>
    <source>
        <strain evidence="8 9">UAMH 11012</strain>
    </source>
</reference>
<feature type="transmembrane region" description="Helical" evidence="7">
    <location>
        <begin position="204"/>
        <end position="224"/>
    </location>
</feature>
<accession>A0A1L7XLW5</accession>
<dbReference type="Proteomes" id="UP000184330">
    <property type="component" value="Unassembled WGS sequence"/>
</dbReference>
<comment type="subcellular location">
    <subcellularLocation>
        <location evidence="1">Membrane</location>
        <topology evidence="1">Multi-pass membrane protein</topology>
    </subcellularLocation>
</comment>
<dbReference type="GO" id="GO:0016020">
    <property type="term" value="C:membrane"/>
    <property type="evidence" value="ECO:0007669"/>
    <property type="project" value="UniProtKB-SubCell"/>
</dbReference>
<dbReference type="GO" id="GO:0022857">
    <property type="term" value="F:transmembrane transporter activity"/>
    <property type="evidence" value="ECO:0007669"/>
    <property type="project" value="InterPro"/>
</dbReference>
<dbReference type="OrthoDB" id="6730379at2759"/>
<organism evidence="8 9">
    <name type="scientific">Phialocephala subalpina</name>
    <dbReference type="NCBI Taxonomy" id="576137"/>
    <lineage>
        <taxon>Eukaryota</taxon>
        <taxon>Fungi</taxon>
        <taxon>Dikarya</taxon>
        <taxon>Ascomycota</taxon>
        <taxon>Pezizomycotina</taxon>
        <taxon>Leotiomycetes</taxon>
        <taxon>Helotiales</taxon>
        <taxon>Mollisiaceae</taxon>
        <taxon>Phialocephala</taxon>
        <taxon>Phialocephala fortinii species complex</taxon>
    </lineage>
</organism>
<feature type="transmembrane region" description="Helical" evidence="7">
    <location>
        <begin position="111"/>
        <end position="133"/>
    </location>
</feature>
<feature type="transmembrane region" description="Helical" evidence="7">
    <location>
        <begin position="326"/>
        <end position="343"/>
    </location>
</feature>
<keyword evidence="3 7" id="KW-0812">Transmembrane</keyword>
<evidence type="ECO:0000256" key="2">
    <source>
        <dbReference type="ARBA" id="ARBA00022448"/>
    </source>
</evidence>
<gene>
    <name evidence="8" type="ORF">PAC_15913</name>
</gene>
<feature type="transmembrane region" description="Helical" evidence="7">
    <location>
        <begin position="139"/>
        <end position="160"/>
    </location>
</feature>
<keyword evidence="9" id="KW-1185">Reference proteome</keyword>
<name>A0A1L7XLW5_9HELO</name>
<evidence type="ECO:0000313" key="8">
    <source>
        <dbReference type="EMBL" id="CZR66013.1"/>
    </source>
</evidence>
<evidence type="ECO:0000256" key="3">
    <source>
        <dbReference type="ARBA" id="ARBA00022692"/>
    </source>
</evidence>
<dbReference type="InterPro" id="IPR011701">
    <property type="entry name" value="MFS"/>
</dbReference>
<sequence length="481" mass="53061">MISKHRENFTVSQNLPNRSADDDNDYLPDMEELLSGAPQKTLPASADLDGDDHDGFIDISTLLSNMQKEGTPNADLDYNGMADMVDSGTRGGSEASIFGIRTDDKLPIGRYFGTMVLLWGMVTTCMAATNSFATLATCRFFLGAFETCLSPILTVLVGQYWTRQEQPLRASIWWAGGGIGSFIADGITYGVSGSGFKGSRYATWQGIFLFFCLPTSPMTAWFLTERERKIAVMRVIQNHTGIENRRYKLYQVKEALKDPQAWMLCSIAFLQCIPGGGLTSFDKIVLTGLGYSDRKATLMCFPEDIIQLCSVVVAGIFAQVVPNSRCALMIVANTIVLIGAVLVNKLLASYPLNRLGAFYILFVNTIPYIMCMSLVSSNIGGFAKKSTCGVMLFMSYSIGQIIAPHFFLASESPSYPTGFRAFYVCVALMTAIEFGMIAYYYLQNRKRDANAITGQVEATNAVSYDFLDLTDKEHVGFRYVF</sequence>
<evidence type="ECO:0000256" key="6">
    <source>
        <dbReference type="SAM" id="MobiDB-lite"/>
    </source>
</evidence>
<keyword evidence="2" id="KW-0813">Transport</keyword>
<keyword evidence="4 7" id="KW-1133">Transmembrane helix</keyword>
<feature type="transmembrane region" description="Helical" evidence="7">
    <location>
        <begin position="355"/>
        <end position="375"/>
    </location>
</feature>
<dbReference type="AlphaFoldDB" id="A0A1L7XLW5"/>
<evidence type="ECO:0000256" key="5">
    <source>
        <dbReference type="ARBA" id="ARBA00023136"/>
    </source>
</evidence>
<feature type="transmembrane region" description="Helical" evidence="7">
    <location>
        <begin position="387"/>
        <end position="409"/>
    </location>
</feature>
<feature type="region of interest" description="Disordered" evidence="6">
    <location>
        <begin position="1"/>
        <end position="30"/>
    </location>
</feature>
<dbReference type="InterPro" id="IPR036259">
    <property type="entry name" value="MFS_trans_sf"/>
</dbReference>
<evidence type="ECO:0000256" key="4">
    <source>
        <dbReference type="ARBA" id="ARBA00022989"/>
    </source>
</evidence>
<dbReference type="Pfam" id="PF07690">
    <property type="entry name" value="MFS_1"/>
    <property type="match status" value="1"/>
</dbReference>
<dbReference type="SUPFAM" id="SSF103473">
    <property type="entry name" value="MFS general substrate transporter"/>
    <property type="match status" value="1"/>
</dbReference>
<feature type="transmembrane region" description="Helical" evidence="7">
    <location>
        <begin position="421"/>
        <end position="442"/>
    </location>
</feature>